<dbReference type="Proteomes" id="UP000509301">
    <property type="component" value="Chromosome"/>
</dbReference>
<accession>A0A6N0NTK9</accession>
<dbReference type="InterPro" id="IPR009561">
    <property type="entry name" value="DUF1177"/>
</dbReference>
<gene>
    <name evidence="1" type="ORF">GWK48_07290</name>
</gene>
<dbReference type="KEGG" id="mten:GWK48_07290"/>
<dbReference type="AlphaFoldDB" id="A0A6N0NTK9"/>
<protein>
    <submittedName>
        <fullName evidence="1">DUF1177 domain-containing protein</fullName>
    </submittedName>
</protein>
<reference evidence="1 2" key="1">
    <citation type="submission" date="2020-02" db="EMBL/GenBank/DDBJ databases">
        <title>Comparative genome analysis reveals the metabolism and evolution of the thermophilic archaeal genus Metallosphaera.</title>
        <authorList>
            <person name="Jiang C."/>
        </authorList>
    </citation>
    <scope>NUCLEOTIDE SEQUENCE [LARGE SCALE GENOMIC DNA]</scope>
    <source>
        <strain evidence="1 2">Ric-A</strain>
    </source>
</reference>
<evidence type="ECO:0000313" key="2">
    <source>
        <dbReference type="Proteomes" id="UP000509301"/>
    </source>
</evidence>
<name>A0A6N0NTK9_9CREN</name>
<dbReference type="OrthoDB" id="34161at2157"/>
<organism evidence="1 2">
    <name type="scientific">Metallosphaera tengchongensis</name>
    <dbReference type="NCBI Taxonomy" id="1532350"/>
    <lineage>
        <taxon>Archaea</taxon>
        <taxon>Thermoproteota</taxon>
        <taxon>Thermoprotei</taxon>
        <taxon>Sulfolobales</taxon>
        <taxon>Sulfolobaceae</taxon>
        <taxon>Metallosphaera</taxon>
    </lineage>
</organism>
<sequence length="295" mass="32965">MMFKTLMEVLEILESADPMDQIKSMLKGKILLREINVEDVPFLKAVYGGGKERVRVIGRLGAIQMRKVNKGLVSDADGAVVSLALLMELVKLMEKGIKLDVEVSIVTNLSTDAKLVPHKPFDFMVPPVGLDDALKIEVDEETSLVLSVDSTKGNKIAKYDDFALTHVVKDGYIMKLDDDVINIYNKVTGHEIFLVPLTTGDLTPLDYKVYHISTLVSPWLYTHSPVIGVATVSREVIPGYETGVLDITMLEHASRFCLELLKFVEKGGKVYDQKEFEELKERLGESNLRKIQRIG</sequence>
<dbReference type="RefSeq" id="WP_174630959.1">
    <property type="nucleotide sequence ID" value="NZ_CP049074.1"/>
</dbReference>
<evidence type="ECO:0000313" key="1">
    <source>
        <dbReference type="EMBL" id="QKR00204.1"/>
    </source>
</evidence>
<dbReference type="GeneID" id="55641741"/>
<dbReference type="Pfam" id="PF06675">
    <property type="entry name" value="DUF1177"/>
    <property type="match status" value="1"/>
</dbReference>
<keyword evidence="2" id="KW-1185">Reference proteome</keyword>
<dbReference type="EMBL" id="CP049074">
    <property type="protein sequence ID" value="QKR00204.1"/>
    <property type="molecule type" value="Genomic_DNA"/>
</dbReference>
<proteinExistence type="predicted"/>